<dbReference type="STRING" id="1189621.A3SI_19601"/>
<keyword evidence="1" id="KW-0472">Membrane</keyword>
<comment type="caution">
    <text evidence="2">The sequence shown here is derived from an EMBL/GenBank/DDBJ whole genome shotgun (WGS) entry which is preliminary data.</text>
</comment>
<evidence type="ECO:0000256" key="1">
    <source>
        <dbReference type="SAM" id="Phobius"/>
    </source>
</evidence>
<feature type="transmembrane region" description="Helical" evidence="1">
    <location>
        <begin position="6"/>
        <end position="27"/>
    </location>
</feature>
<protein>
    <submittedName>
        <fullName evidence="2">Uncharacterized protein</fullName>
    </submittedName>
</protein>
<accession>I5BSN4</accession>
<reference evidence="2 3" key="1">
    <citation type="submission" date="2012-05" db="EMBL/GenBank/DDBJ databases">
        <title>Genome sequence of Nitritalea halalkaliphila LW7.</title>
        <authorList>
            <person name="Jangir P.K."/>
            <person name="Singh A."/>
            <person name="Shivaji S."/>
            <person name="Sharma R."/>
        </authorList>
    </citation>
    <scope>NUCLEOTIDE SEQUENCE [LARGE SCALE GENOMIC DNA]</scope>
    <source>
        <strain evidence="2 3">LW7</strain>
    </source>
</reference>
<name>I5BSN4_9BACT</name>
<organism evidence="2 3">
    <name type="scientific">Nitritalea halalkaliphila LW7</name>
    <dbReference type="NCBI Taxonomy" id="1189621"/>
    <lineage>
        <taxon>Bacteria</taxon>
        <taxon>Pseudomonadati</taxon>
        <taxon>Bacteroidota</taxon>
        <taxon>Cytophagia</taxon>
        <taxon>Cytophagales</taxon>
        <taxon>Cyclobacteriaceae</taxon>
        <taxon>Nitritalea</taxon>
    </lineage>
</organism>
<keyword evidence="1" id="KW-1133">Transmembrane helix</keyword>
<proteinExistence type="predicted"/>
<keyword evidence="3" id="KW-1185">Reference proteome</keyword>
<dbReference type="RefSeq" id="WP_009057549.1">
    <property type="nucleotide sequence ID" value="NZ_AJYA01000079.1"/>
</dbReference>
<gene>
    <name evidence="2" type="ORF">A3SI_19601</name>
</gene>
<evidence type="ECO:0000313" key="2">
    <source>
        <dbReference type="EMBL" id="EIM72586.1"/>
    </source>
</evidence>
<dbReference type="AlphaFoldDB" id="I5BSN4"/>
<dbReference type="EMBL" id="AJYA01000079">
    <property type="protein sequence ID" value="EIM72586.1"/>
    <property type="molecule type" value="Genomic_DNA"/>
</dbReference>
<evidence type="ECO:0000313" key="3">
    <source>
        <dbReference type="Proteomes" id="UP000005551"/>
    </source>
</evidence>
<dbReference type="Proteomes" id="UP000005551">
    <property type="component" value="Unassembled WGS sequence"/>
</dbReference>
<keyword evidence="1" id="KW-0812">Transmembrane</keyword>
<sequence>METYQVFIGAGFITWTFFSIRFINTLYKTKRTTSVNPYIYDAIPSVFTTLGVLGTFLGIYIGLRSFDVEDINTSIPILLDG</sequence>
<dbReference type="OrthoDB" id="9798009at2"/>
<feature type="transmembrane region" description="Helical" evidence="1">
    <location>
        <begin position="39"/>
        <end position="63"/>
    </location>
</feature>